<keyword evidence="2" id="KW-0964">Secreted</keyword>
<dbReference type="AlphaFoldDB" id="A0A8J4UIG3"/>
<dbReference type="SUPFAM" id="SSF49899">
    <property type="entry name" value="Concanavalin A-like lectins/glucanases"/>
    <property type="match status" value="1"/>
</dbReference>
<dbReference type="Proteomes" id="UP000727407">
    <property type="component" value="Unassembled WGS sequence"/>
</dbReference>
<name>A0A8J4UIG3_CLAMG</name>
<gene>
    <name evidence="9" type="ORF">DAT39_009254</name>
</gene>
<evidence type="ECO:0000256" key="3">
    <source>
        <dbReference type="ARBA" id="ARBA00022530"/>
    </source>
</evidence>
<feature type="signal peptide" evidence="7">
    <location>
        <begin position="1"/>
        <end position="21"/>
    </location>
</feature>
<dbReference type="Pfam" id="PF01391">
    <property type="entry name" value="Collagen"/>
    <property type="match status" value="4"/>
</dbReference>
<feature type="chain" id="PRO_5035220511" evidence="7">
    <location>
        <begin position="22"/>
        <end position="1025"/>
    </location>
</feature>
<feature type="region of interest" description="Disordered" evidence="6">
    <location>
        <begin position="329"/>
        <end position="355"/>
    </location>
</feature>
<reference evidence="9" key="1">
    <citation type="submission" date="2020-07" db="EMBL/GenBank/DDBJ databases">
        <title>Clarias magur genome sequencing, assembly and annotation.</title>
        <authorList>
            <person name="Kushwaha B."/>
            <person name="Kumar R."/>
            <person name="Das P."/>
            <person name="Joshi C.G."/>
            <person name="Kumar D."/>
            <person name="Nagpure N.S."/>
            <person name="Pandey M."/>
            <person name="Agarwal S."/>
            <person name="Srivastava S."/>
            <person name="Singh M."/>
            <person name="Sahoo L."/>
            <person name="Jayasankar P."/>
            <person name="Meher P.K."/>
            <person name="Koringa P.G."/>
            <person name="Iquebal M.A."/>
            <person name="Das S.P."/>
            <person name="Bit A."/>
            <person name="Patnaik S."/>
            <person name="Patel N."/>
            <person name="Shah T.M."/>
            <person name="Hinsu A."/>
            <person name="Jena J.K."/>
        </authorList>
    </citation>
    <scope>NUCLEOTIDE SEQUENCE</scope>
    <source>
        <strain evidence="9">CIFAMagur01</strain>
        <tissue evidence="9">Testis</tissue>
    </source>
</reference>
<accession>A0A8J4UIG3</accession>
<dbReference type="GO" id="GO:0005581">
    <property type="term" value="C:collagen trimer"/>
    <property type="evidence" value="ECO:0007669"/>
    <property type="project" value="UniProtKB-KW"/>
</dbReference>
<feature type="compositionally biased region" description="Basic and acidic residues" evidence="6">
    <location>
        <begin position="813"/>
        <end position="825"/>
    </location>
</feature>
<dbReference type="InterPro" id="IPR008160">
    <property type="entry name" value="Collagen"/>
</dbReference>
<feature type="compositionally biased region" description="Low complexity" evidence="6">
    <location>
        <begin position="752"/>
        <end position="762"/>
    </location>
</feature>
<dbReference type="GO" id="GO:0005615">
    <property type="term" value="C:extracellular space"/>
    <property type="evidence" value="ECO:0007669"/>
    <property type="project" value="TreeGrafter"/>
</dbReference>
<dbReference type="InterPro" id="IPR050149">
    <property type="entry name" value="Collagen_superfamily"/>
</dbReference>
<feature type="compositionally biased region" description="Basic and acidic residues" evidence="6">
    <location>
        <begin position="435"/>
        <end position="445"/>
    </location>
</feature>
<dbReference type="PANTHER" id="PTHR24023:SF1082">
    <property type="entry name" value="COLLAGEN TRIPLE HELIX REPEAT"/>
    <property type="match status" value="1"/>
</dbReference>
<evidence type="ECO:0000256" key="4">
    <source>
        <dbReference type="ARBA" id="ARBA00022729"/>
    </source>
</evidence>
<keyword evidence="9" id="KW-0176">Collagen</keyword>
<dbReference type="GO" id="GO:0031012">
    <property type="term" value="C:extracellular matrix"/>
    <property type="evidence" value="ECO:0007669"/>
    <property type="project" value="TreeGrafter"/>
</dbReference>
<evidence type="ECO:0000313" key="10">
    <source>
        <dbReference type="Proteomes" id="UP000727407"/>
    </source>
</evidence>
<feature type="region of interest" description="Disordered" evidence="6">
    <location>
        <begin position="557"/>
        <end position="677"/>
    </location>
</feature>
<evidence type="ECO:0000313" key="9">
    <source>
        <dbReference type="EMBL" id="KAF5901014.1"/>
    </source>
</evidence>
<dbReference type="InterPro" id="IPR013320">
    <property type="entry name" value="ConA-like_dom_sf"/>
</dbReference>
<feature type="region of interest" description="Disordered" evidence="6">
    <location>
        <begin position="725"/>
        <end position="839"/>
    </location>
</feature>
<keyword evidence="4 7" id="KW-0732">Signal</keyword>
<feature type="compositionally biased region" description="Basic and acidic residues" evidence="6">
    <location>
        <begin position="496"/>
        <end position="510"/>
    </location>
</feature>
<dbReference type="Gene3D" id="2.60.120.200">
    <property type="match status" value="1"/>
</dbReference>
<dbReference type="SMART" id="SM00210">
    <property type="entry name" value="TSPN"/>
    <property type="match status" value="1"/>
</dbReference>
<evidence type="ECO:0000256" key="5">
    <source>
        <dbReference type="ARBA" id="ARBA00022737"/>
    </source>
</evidence>
<feature type="region of interest" description="Disordered" evidence="6">
    <location>
        <begin position="937"/>
        <end position="1025"/>
    </location>
</feature>
<evidence type="ECO:0000259" key="8">
    <source>
        <dbReference type="SMART" id="SM00210"/>
    </source>
</evidence>
<comment type="subcellular location">
    <subcellularLocation>
        <location evidence="1">Secreted</location>
        <location evidence="1">Extracellular space</location>
        <location evidence="1">Extracellular matrix</location>
    </subcellularLocation>
</comment>
<protein>
    <submittedName>
        <fullName evidence="9">Collagen alpha-1(I) chain-like isoform X1</fullName>
    </submittedName>
</protein>
<dbReference type="PANTHER" id="PTHR24023">
    <property type="entry name" value="COLLAGEN ALPHA"/>
    <property type="match status" value="1"/>
</dbReference>
<keyword evidence="5" id="KW-0677">Repeat</keyword>
<evidence type="ECO:0000256" key="7">
    <source>
        <dbReference type="SAM" id="SignalP"/>
    </source>
</evidence>
<feature type="compositionally biased region" description="Low complexity" evidence="6">
    <location>
        <begin position="961"/>
        <end position="973"/>
    </location>
</feature>
<sequence>MCLRAFLALAILTTGITQFHADWTEMGSGLQESEDVKERLNPFTRKVDLLRLVSSLVSQSNNVSLFKDSEGCPVLNIGLYSTLTLPTRQAFGQSFTDEFSILLQLRSSQGVDRSILTILDFYNEVTLQIRLKPSGFTFITAIQQDYEFLVAGLSDSQWHWVSVGASLGYLEIYVNCALVEKVRWTFPYLGVPTDGLLMVGGILQGYETPFEGEIRQMMVIMGDGRAAKNHCRRHQPVCGAPVDSWFSKTSHKTQTPSLSSTSLTENPIISAEFFSGRMDPLIPTIIQNPRPETEEADMLDPLNFIPFEEMDPPSQTGNFQPTDGFRILDESKRQKSPQVTPYTRNKGNTENQSQFTTVKFAKEDLLSHKRQTDQDIIDLDSSTGSRRVNKNHVQEQFLDLNLTEENLLPSGTYITSGSVTQGQASKDFLSRKGQKKPETHQDRSTHQSRTRSSAKHGDVITGSDGKRYRMLRGPPGPAGHPGKTGCAGTRGYVGYKGDKGSLGERGRDGPRGNPGPPGPAGLPSLYLWRNTQEEWASFVRTSYYHFLISAWPREAGPPGPMGETGRPGPLGIPGDAGERGPPGRHGDMGDSGPKGVRGRAGTSGRDGENGLRGQPGPPGTPGLQGLWGYKGESASPGDKGEQGFPGIPGPKGDRGSIGVKGSKGEVGLTGPVGPPGPIGVRGVKGLPGLPGPEGDLGHDGKRGPPGAVGAPGATGMVGAQGVNGSDGDFGPAGPMGRKGPRGPTGTEGIRGLSGLPGPQGSPGNDGPRGLKGDIGREGPVGNRGLHGLEGPTGTIGDRGPKGFLGNTGSRGPNGERGDPGPKGERGAPGAPGIMGPQGERGQTGLIGFAGVKGQLGSPGIQGEDGEVGLQGLIGKEGPKVRAVYDFQVEPGVGVNLDTVEKQEPKDNGDEQVNMGHLVGLDFRVSKAHQGLREQMESLGVPGSVGSPGDKGLIGFHGVAGEPGKSGPTGSPGSPGRPGHDGSPGAPGERGFSGQPGADGSQGPVGMYGYAGERGLQGRPGHMGER</sequence>
<feature type="compositionally biased region" description="Polar residues" evidence="6">
    <location>
        <begin position="414"/>
        <end position="424"/>
    </location>
</feature>
<evidence type="ECO:0000256" key="1">
    <source>
        <dbReference type="ARBA" id="ARBA00004498"/>
    </source>
</evidence>
<feature type="domain" description="Thrombospondin-like N-terminal" evidence="8">
    <location>
        <begin position="46"/>
        <end position="223"/>
    </location>
</feature>
<dbReference type="OrthoDB" id="8939548at2759"/>
<evidence type="ECO:0000256" key="2">
    <source>
        <dbReference type="ARBA" id="ARBA00022525"/>
    </source>
</evidence>
<feature type="non-terminal residue" evidence="9">
    <location>
        <position position="1025"/>
    </location>
</feature>
<dbReference type="EMBL" id="QNUK01000121">
    <property type="protein sequence ID" value="KAF5901014.1"/>
    <property type="molecule type" value="Genomic_DNA"/>
</dbReference>
<feature type="compositionally biased region" description="Polar residues" evidence="6">
    <location>
        <begin position="336"/>
        <end position="355"/>
    </location>
</feature>
<proteinExistence type="predicted"/>
<keyword evidence="3" id="KW-0272">Extracellular matrix</keyword>
<organism evidence="9 10">
    <name type="scientific">Clarias magur</name>
    <name type="common">Asian catfish</name>
    <name type="synonym">Macropteronotus magur</name>
    <dbReference type="NCBI Taxonomy" id="1594786"/>
    <lineage>
        <taxon>Eukaryota</taxon>
        <taxon>Metazoa</taxon>
        <taxon>Chordata</taxon>
        <taxon>Craniata</taxon>
        <taxon>Vertebrata</taxon>
        <taxon>Euteleostomi</taxon>
        <taxon>Actinopterygii</taxon>
        <taxon>Neopterygii</taxon>
        <taxon>Teleostei</taxon>
        <taxon>Ostariophysi</taxon>
        <taxon>Siluriformes</taxon>
        <taxon>Clariidae</taxon>
        <taxon>Clarias</taxon>
    </lineage>
</organism>
<evidence type="ECO:0000256" key="6">
    <source>
        <dbReference type="SAM" id="MobiDB-lite"/>
    </source>
</evidence>
<dbReference type="InterPro" id="IPR048287">
    <property type="entry name" value="TSPN-like_N"/>
</dbReference>
<comment type="caution">
    <text evidence="9">The sequence shown here is derived from an EMBL/GenBank/DDBJ whole genome shotgun (WGS) entry which is preliminary data.</text>
</comment>
<keyword evidence="10" id="KW-1185">Reference proteome</keyword>
<feature type="region of interest" description="Disordered" evidence="6">
    <location>
        <begin position="414"/>
        <end position="519"/>
    </location>
</feature>